<dbReference type="InterPro" id="IPR036397">
    <property type="entry name" value="RNaseH_sf"/>
</dbReference>
<dbReference type="OrthoDB" id="1909122at2759"/>
<dbReference type="GO" id="GO:0003676">
    <property type="term" value="F:nucleic acid binding"/>
    <property type="evidence" value="ECO:0007669"/>
    <property type="project" value="InterPro"/>
</dbReference>
<reference evidence="1" key="1">
    <citation type="submission" date="2018-05" db="EMBL/GenBank/DDBJ databases">
        <title>Draft genome of Mucuna pruriens seed.</title>
        <authorList>
            <person name="Nnadi N.E."/>
            <person name="Vos R."/>
            <person name="Hasami M.H."/>
            <person name="Devisetty U.K."/>
            <person name="Aguiy J.C."/>
        </authorList>
    </citation>
    <scope>NUCLEOTIDE SEQUENCE [LARGE SCALE GENOMIC DNA]</scope>
    <source>
        <strain evidence="1">JCA_2017</strain>
    </source>
</reference>
<dbReference type="PANTHER" id="PTHR48475:SF2">
    <property type="entry name" value="RIBONUCLEASE H"/>
    <property type="match status" value="1"/>
</dbReference>
<proteinExistence type="predicted"/>
<gene>
    <name evidence="1" type="ORF">CR513_18101</name>
</gene>
<evidence type="ECO:0000313" key="1">
    <source>
        <dbReference type="EMBL" id="RDX98913.1"/>
    </source>
</evidence>
<sequence length="135" mass="16206">MDKLRQQTRRLEEAKGRWIEELPQVLWSYHTTPHSYTNETHFRLTFSIEAVKEYAAKVRAARQQRQRLAHRHFQPHDLVLRKITRTTDDNKLTPIWKGPYRITEEASKGAYCLEHLDSKKIPRTWNTMNLHAYHS</sequence>
<evidence type="ECO:0008006" key="3">
    <source>
        <dbReference type="Google" id="ProtNLM"/>
    </source>
</evidence>
<dbReference type="AlphaFoldDB" id="A0A371H8B6"/>
<protein>
    <recommendedName>
        <fullName evidence="3">Tf2-8</fullName>
    </recommendedName>
</protein>
<evidence type="ECO:0000313" key="2">
    <source>
        <dbReference type="Proteomes" id="UP000257109"/>
    </source>
</evidence>
<dbReference type="Gene3D" id="3.30.420.10">
    <property type="entry name" value="Ribonuclease H-like superfamily/Ribonuclease H"/>
    <property type="match status" value="1"/>
</dbReference>
<dbReference type="EMBL" id="QJKJ01003342">
    <property type="protein sequence ID" value="RDX98913.1"/>
    <property type="molecule type" value="Genomic_DNA"/>
</dbReference>
<comment type="caution">
    <text evidence="1">The sequence shown here is derived from an EMBL/GenBank/DDBJ whole genome shotgun (WGS) entry which is preliminary data.</text>
</comment>
<accession>A0A371H8B6</accession>
<organism evidence="1 2">
    <name type="scientific">Mucuna pruriens</name>
    <name type="common">Velvet bean</name>
    <name type="synonym">Dolichos pruriens</name>
    <dbReference type="NCBI Taxonomy" id="157652"/>
    <lineage>
        <taxon>Eukaryota</taxon>
        <taxon>Viridiplantae</taxon>
        <taxon>Streptophyta</taxon>
        <taxon>Embryophyta</taxon>
        <taxon>Tracheophyta</taxon>
        <taxon>Spermatophyta</taxon>
        <taxon>Magnoliopsida</taxon>
        <taxon>eudicotyledons</taxon>
        <taxon>Gunneridae</taxon>
        <taxon>Pentapetalae</taxon>
        <taxon>rosids</taxon>
        <taxon>fabids</taxon>
        <taxon>Fabales</taxon>
        <taxon>Fabaceae</taxon>
        <taxon>Papilionoideae</taxon>
        <taxon>50 kb inversion clade</taxon>
        <taxon>NPAAA clade</taxon>
        <taxon>indigoferoid/millettioid clade</taxon>
        <taxon>Phaseoleae</taxon>
        <taxon>Mucuna</taxon>
    </lineage>
</organism>
<feature type="non-terminal residue" evidence="1">
    <location>
        <position position="1"/>
    </location>
</feature>
<keyword evidence="2" id="KW-1185">Reference proteome</keyword>
<dbReference type="PANTHER" id="PTHR48475">
    <property type="entry name" value="RIBONUCLEASE H"/>
    <property type="match status" value="1"/>
</dbReference>
<name>A0A371H8B6_MUCPR</name>
<dbReference type="Proteomes" id="UP000257109">
    <property type="component" value="Unassembled WGS sequence"/>
</dbReference>